<dbReference type="Proteomes" id="UP000826234">
    <property type="component" value="Unassembled WGS sequence"/>
</dbReference>
<evidence type="ECO:0000313" key="2">
    <source>
        <dbReference type="Proteomes" id="UP000826234"/>
    </source>
</evidence>
<dbReference type="PANTHER" id="PTHR48465">
    <property type="entry name" value="PROTEIN SSUH2 HOMOLOG"/>
    <property type="match status" value="1"/>
</dbReference>
<dbReference type="PANTHER" id="PTHR48465:SF1">
    <property type="entry name" value="PROTEIN SSUH2 HOMOLOG"/>
    <property type="match status" value="1"/>
</dbReference>
<evidence type="ECO:0008006" key="3">
    <source>
        <dbReference type="Google" id="ProtNLM"/>
    </source>
</evidence>
<keyword evidence="2" id="KW-1185">Reference proteome</keyword>
<reference evidence="1 2" key="1">
    <citation type="journal article" date="2022" name="Gigascience">
        <title>A chromosome-level genome assembly and annotation of the desert horned lizard, Phrynosoma platyrhinos, provides insight into chromosomal rearrangements among reptiles.</title>
        <authorList>
            <person name="Koochekian N."/>
            <person name="Ascanio A."/>
            <person name="Farleigh K."/>
            <person name="Card D.C."/>
            <person name="Schield D.R."/>
            <person name="Castoe T.A."/>
            <person name="Jezkova T."/>
        </authorList>
    </citation>
    <scope>NUCLEOTIDE SEQUENCE [LARGE SCALE GENOMIC DNA]</scope>
    <source>
        <strain evidence="1">NK-2021</strain>
    </source>
</reference>
<organism evidence="1 2">
    <name type="scientific">Phrynosoma platyrhinos</name>
    <name type="common">Desert horned lizard</name>
    <dbReference type="NCBI Taxonomy" id="52577"/>
    <lineage>
        <taxon>Eukaryota</taxon>
        <taxon>Metazoa</taxon>
        <taxon>Chordata</taxon>
        <taxon>Craniata</taxon>
        <taxon>Vertebrata</taxon>
        <taxon>Euteleostomi</taxon>
        <taxon>Lepidosauria</taxon>
        <taxon>Squamata</taxon>
        <taxon>Bifurcata</taxon>
        <taxon>Unidentata</taxon>
        <taxon>Episquamata</taxon>
        <taxon>Toxicofera</taxon>
        <taxon>Iguania</taxon>
        <taxon>Phrynosomatidae</taxon>
        <taxon>Phrynosomatinae</taxon>
        <taxon>Phrynosoma</taxon>
    </lineage>
</organism>
<accession>A0ABQ7TLH0</accession>
<sequence length="417" mass="46887">MAEGRQAIGGSAYQYYGINDQMPAQWTFGMQIKSPLKIFILNIASGKSLTDVCSGVIPPVAMPQIPGPSAPYLADMGSVSGYEGTTTGDSGKYISGKHFPPPPDLVPVRGNQPYPPQINWNIPAISEDEAKEAFVRYAASNCCYSKAPAKEMCFQDLQTFNTYRYRLETFTESRSSLWKAEPYNGGPVDSFLRGIPPLPWDVRVQIPAMFKDKIERIKVPHTSSVKVMAAQHVDVQVEVLARNAMAPLRCNDCSGMGTIVCSDCKGKGQLLVYIELQVEWQVLIRQTRSAYCNTCLCLPRKNNIFEHVVDQKIGFPTELFKEVNGKNLFCDEQLMVYPVLGFPDHVISQASKRAVEQHRAQFGSTSQILRQRQTIELIFLTRVEYEWHGKSHSYYVYGNEHKVYAEDYPEMCCCTII</sequence>
<dbReference type="EMBL" id="JAIPUX010000439">
    <property type="protein sequence ID" value="KAH0630216.1"/>
    <property type="molecule type" value="Genomic_DNA"/>
</dbReference>
<gene>
    <name evidence="1" type="ORF">JD844_012954</name>
</gene>
<protein>
    <recommendedName>
        <fullName evidence="3">Protein SSUH2 homolog</fullName>
    </recommendedName>
</protein>
<evidence type="ECO:0000313" key="1">
    <source>
        <dbReference type="EMBL" id="KAH0630216.1"/>
    </source>
</evidence>
<comment type="caution">
    <text evidence="1">The sequence shown here is derived from an EMBL/GenBank/DDBJ whole genome shotgun (WGS) entry which is preliminary data.</text>
</comment>
<proteinExistence type="predicted"/>
<name>A0ABQ7TLH0_PHRPL</name>
<dbReference type="InterPro" id="IPR052789">
    <property type="entry name" value="SSUH2_homolog"/>
</dbReference>